<dbReference type="Gene3D" id="2.60.120.10">
    <property type="entry name" value="Jelly Rolls"/>
    <property type="match status" value="2"/>
</dbReference>
<evidence type="ECO:0000256" key="1">
    <source>
        <dbReference type="ARBA" id="ARBA00001917"/>
    </source>
</evidence>
<dbReference type="SUPFAM" id="SSF51206">
    <property type="entry name" value="cAMP-binding domain-like"/>
    <property type="match status" value="2"/>
</dbReference>
<dbReference type="InterPro" id="IPR018490">
    <property type="entry name" value="cNMP-bd_dom_sf"/>
</dbReference>
<comment type="cofactor">
    <cofactor evidence="1">
        <name>FMN</name>
        <dbReference type="ChEBI" id="CHEBI:58210"/>
    </cofactor>
</comment>
<dbReference type="GO" id="GO:0016628">
    <property type="term" value="F:oxidoreductase activity, acting on the CH-CH group of donors, NAD or NADP as acceptor"/>
    <property type="evidence" value="ECO:0007669"/>
    <property type="project" value="UniProtKB-ARBA"/>
</dbReference>
<dbReference type="PANTHER" id="PTHR22893">
    <property type="entry name" value="NADH OXIDOREDUCTASE-RELATED"/>
    <property type="match status" value="1"/>
</dbReference>
<dbReference type="AlphaFoldDB" id="A0A3F2RIZ2"/>
<dbReference type="FunFam" id="3.20.20.70:FF:000059">
    <property type="entry name" value="N-ethylmaleimide reductase, FMN-linked"/>
    <property type="match status" value="1"/>
</dbReference>
<dbReference type="SMART" id="SM00100">
    <property type="entry name" value="cNMP"/>
    <property type="match status" value="2"/>
</dbReference>
<feature type="domain" description="Cyclic nucleotide-binding" evidence="4">
    <location>
        <begin position="375"/>
        <end position="520"/>
    </location>
</feature>
<accession>A0A3F2RIZ2</accession>
<keyword evidence="3" id="KW-0560">Oxidoreductase</keyword>
<reference evidence="5 6" key="1">
    <citation type="submission" date="2018-07" db="EMBL/GenBank/DDBJ databases">
        <title>Genome sequencing of oomycete isolates from Chile give support for New Zealand origin for Phytophthora kernoviae and make available the first Nothophytophthora sp. genome.</title>
        <authorList>
            <person name="Studholme D.J."/>
            <person name="Sanfuentes E."/>
            <person name="Panda P."/>
            <person name="Hill R."/>
            <person name="Sambles C."/>
            <person name="Grant M."/>
            <person name="Williams N.M."/>
            <person name="Mcdougal R.L."/>
        </authorList>
    </citation>
    <scope>NUCLEOTIDE SEQUENCE [LARGE SCALE GENOMIC DNA]</scope>
    <source>
        <strain evidence="5">Chile6</strain>
    </source>
</reference>
<evidence type="ECO:0000313" key="6">
    <source>
        <dbReference type="Proteomes" id="UP000277300"/>
    </source>
</evidence>
<dbReference type="GO" id="GO:0005829">
    <property type="term" value="C:cytosol"/>
    <property type="evidence" value="ECO:0007669"/>
    <property type="project" value="UniProtKB-ARBA"/>
</dbReference>
<proteinExistence type="inferred from homology"/>
<evidence type="ECO:0000256" key="3">
    <source>
        <dbReference type="ARBA" id="ARBA00023002"/>
    </source>
</evidence>
<dbReference type="OrthoDB" id="1663137at2759"/>
<dbReference type="EMBL" id="MBDO02000352">
    <property type="protein sequence ID" value="RLN56642.1"/>
    <property type="molecule type" value="Genomic_DNA"/>
</dbReference>
<dbReference type="InterPro" id="IPR001155">
    <property type="entry name" value="OxRdtase_FMN_N"/>
</dbReference>
<dbReference type="CDD" id="cd00038">
    <property type="entry name" value="CAP_ED"/>
    <property type="match status" value="2"/>
</dbReference>
<dbReference type="Gene3D" id="3.20.20.70">
    <property type="entry name" value="Aldolase class I"/>
    <property type="match status" value="1"/>
</dbReference>
<dbReference type="InterPro" id="IPR000595">
    <property type="entry name" value="cNMP-bd_dom"/>
</dbReference>
<dbReference type="CDD" id="cd02933">
    <property type="entry name" value="OYE_like_FMN"/>
    <property type="match status" value="1"/>
</dbReference>
<comment type="caution">
    <text evidence="5">The sequence shown here is derived from an EMBL/GenBank/DDBJ whole genome shotgun (WGS) entry which is preliminary data.</text>
</comment>
<organism evidence="5 6">
    <name type="scientific">Phytophthora kernoviae</name>
    <dbReference type="NCBI Taxonomy" id="325452"/>
    <lineage>
        <taxon>Eukaryota</taxon>
        <taxon>Sar</taxon>
        <taxon>Stramenopiles</taxon>
        <taxon>Oomycota</taxon>
        <taxon>Peronosporomycetes</taxon>
        <taxon>Peronosporales</taxon>
        <taxon>Peronosporaceae</taxon>
        <taxon>Phytophthora</taxon>
    </lineage>
</organism>
<comment type="similarity">
    <text evidence="2">Belongs to the NADH:flavin oxidoreductase/NADH oxidase family.</text>
</comment>
<dbReference type="GO" id="GO:0010181">
    <property type="term" value="F:FMN binding"/>
    <property type="evidence" value="ECO:0007669"/>
    <property type="project" value="InterPro"/>
</dbReference>
<dbReference type="Pfam" id="PF00724">
    <property type="entry name" value="Oxidored_FMN"/>
    <property type="match status" value="1"/>
</dbReference>
<dbReference type="InterPro" id="IPR014710">
    <property type="entry name" value="RmlC-like_jellyroll"/>
</dbReference>
<evidence type="ECO:0000256" key="2">
    <source>
        <dbReference type="ARBA" id="ARBA00005979"/>
    </source>
</evidence>
<sequence>MLVPPKDYTLFTTYQLTKNLKLKNRIVLSPLTRARCDPVTHEAGSMQVEYYSQRAGAGLIITEAVAVSVQGFGWYGAPCMYTEAHRDSWIPVVEAVHAKGAKIFLQVWHIGRQGHPSFSGDVVGPSAVGPVSGHTRDVKAEQAPYELCRELKTEEIPDVIDQFCKSARLAKEAGFDGIDIHAANGYLPDTFLQSSTNKRTDKYGGSIENRARFLLELVEALQKEWPVDRIGLRLSPNGFYGDTGSADNYDMCCYVAEKLSKYGLAYLATLDGFGFGFQDKGPLTKPFDVKKNFKGTVIAANSYTRDTGEGVLLSGAADLVSFGRPYISNPDLAERYENDWPLNEPAGYDTWFGTRMPGPRGYIDFPNCKQYSNNIFGAAPEYIRREICRQMRLIKVKCQGLVIRQGDTGDRCYIVVDGLVDVYVKMEKPGDVVVASPTPPPMLSTMKQRRMSRRLSSEINSQNVAVDYGAMVANLGPGAMFGEIVLLNPSARRNATIKASQYTESCDLICLERADYIRLVRTASMEASHYNNAEVLDRMFLFRDWKKHEKMRLVSAMRSRHFACNEYLYHAGADAKWMYIVTSGEVMERINWTLENSGNDAAMRRLMFSQPPSRKAPEKIVNVELTLIGPGDIAGELPFVTSKRSAIFDLKAVTDVQALAIDRRYYESVMLTATRDNKPEIYATIRKLRKFNQDREDWRQQRMECGISYPSAHVNVYV</sequence>
<dbReference type="PROSITE" id="PS50042">
    <property type="entry name" value="CNMP_BINDING_3"/>
    <property type="match status" value="2"/>
</dbReference>
<dbReference type="InterPro" id="IPR045247">
    <property type="entry name" value="Oye-like"/>
</dbReference>
<gene>
    <name evidence="5" type="ORF">BBP00_00007895</name>
</gene>
<feature type="domain" description="Cyclic nucleotide-binding" evidence="4">
    <location>
        <begin position="541"/>
        <end position="670"/>
    </location>
</feature>
<dbReference type="SUPFAM" id="SSF51395">
    <property type="entry name" value="FMN-linked oxidoreductases"/>
    <property type="match status" value="1"/>
</dbReference>
<dbReference type="Proteomes" id="UP000277300">
    <property type="component" value="Unassembled WGS sequence"/>
</dbReference>
<name>A0A3F2RIZ2_9STRA</name>
<evidence type="ECO:0000259" key="4">
    <source>
        <dbReference type="PROSITE" id="PS50042"/>
    </source>
</evidence>
<protein>
    <recommendedName>
        <fullName evidence="4">Cyclic nucleotide-binding domain-containing protein</fullName>
    </recommendedName>
</protein>
<dbReference type="InterPro" id="IPR013785">
    <property type="entry name" value="Aldolase_TIM"/>
</dbReference>
<evidence type="ECO:0000313" key="5">
    <source>
        <dbReference type="EMBL" id="RLN56642.1"/>
    </source>
</evidence>
<dbReference type="PANTHER" id="PTHR22893:SF91">
    <property type="entry name" value="NADPH DEHYDROGENASE 2-RELATED"/>
    <property type="match status" value="1"/>
</dbReference>